<dbReference type="GO" id="GO:0045334">
    <property type="term" value="C:clathrin-coated endocytic vesicle"/>
    <property type="evidence" value="ECO:0007669"/>
    <property type="project" value="TreeGrafter"/>
</dbReference>
<dbReference type="Pfam" id="PF00637">
    <property type="entry name" value="Clathrin"/>
    <property type="match status" value="1"/>
</dbReference>
<dbReference type="InterPro" id="IPR055358">
    <property type="entry name" value="CHCR"/>
</dbReference>
<accession>A0A0M3JP74</accession>
<dbReference type="InterPro" id="IPR016024">
    <property type="entry name" value="ARM-type_fold"/>
</dbReference>
<dbReference type="EMBL" id="UYRR01027351">
    <property type="protein sequence ID" value="VDK37670.1"/>
    <property type="molecule type" value="Genomic_DNA"/>
</dbReference>
<dbReference type="GO" id="GO:0005938">
    <property type="term" value="C:cell cortex"/>
    <property type="evidence" value="ECO:0007669"/>
    <property type="project" value="TreeGrafter"/>
</dbReference>
<dbReference type="AlphaFoldDB" id="A0A0M3JP74"/>
<dbReference type="GO" id="GO:0032051">
    <property type="term" value="F:clathrin light chain binding"/>
    <property type="evidence" value="ECO:0007669"/>
    <property type="project" value="TreeGrafter"/>
</dbReference>
<dbReference type="PROSITE" id="PS50236">
    <property type="entry name" value="CHCR"/>
    <property type="match status" value="1"/>
</dbReference>
<evidence type="ECO:0000256" key="1">
    <source>
        <dbReference type="PROSITE-ProRule" id="PRU01006"/>
    </source>
</evidence>
<feature type="repeat" description="CHCR" evidence="1">
    <location>
        <begin position="1"/>
        <end position="92"/>
    </location>
</feature>
<dbReference type="Proteomes" id="UP000267096">
    <property type="component" value="Unassembled WGS sequence"/>
</dbReference>
<proteinExistence type="predicted"/>
<organism evidence="4">
    <name type="scientific">Anisakis simplex</name>
    <name type="common">Herring worm</name>
    <dbReference type="NCBI Taxonomy" id="6269"/>
    <lineage>
        <taxon>Eukaryota</taxon>
        <taxon>Metazoa</taxon>
        <taxon>Ecdysozoa</taxon>
        <taxon>Nematoda</taxon>
        <taxon>Chromadorea</taxon>
        <taxon>Rhabditida</taxon>
        <taxon>Spirurina</taxon>
        <taxon>Ascaridomorpha</taxon>
        <taxon>Ascaridoidea</taxon>
        <taxon>Anisakidae</taxon>
        <taxon>Anisakis</taxon>
        <taxon>Anisakis simplex complex</taxon>
    </lineage>
</organism>
<reference evidence="2 3" key="2">
    <citation type="submission" date="2018-11" db="EMBL/GenBank/DDBJ databases">
        <authorList>
            <consortium name="Pathogen Informatics"/>
        </authorList>
    </citation>
    <scope>NUCLEOTIDE SEQUENCE [LARGE SCALE GENOMIC DNA]</scope>
</reference>
<dbReference type="InterPro" id="IPR000547">
    <property type="entry name" value="Clathrin_H-chain/VPS_repeat"/>
</dbReference>
<sequence length="92" mass="10485">MHVQEGATDAATHNALAKIYIDANNNPERFLKENPYYDSRVVGKYCEKRDPHFAFLAYERGQCDAELVNVSAALCNSSVCIFRLVQEFFLVH</sequence>
<gene>
    <name evidence="2" type="ORF">ASIM_LOCUS9205</name>
</gene>
<name>A0A0M3JP74_ANISI</name>
<protein>
    <submittedName>
        <fullName evidence="4">Probable clathrin heavy chain 1 (inferred by orthology to a C. elegans protein)</fullName>
    </submittedName>
</protein>
<evidence type="ECO:0000313" key="4">
    <source>
        <dbReference type="WBParaSite" id="ASIM_0000946701-mRNA-1"/>
    </source>
</evidence>
<dbReference type="PANTHER" id="PTHR10292:SF1">
    <property type="entry name" value="CLATHRIN HEAVY CHAIN"/>
    <property type="match status" value="1"/>
</dbReference>
<evidence type="ECO:0000313" key="2">
    <source>
        <dbReference type="EMBL" id="VDK37670.1"/>
    </source>
</evidence>
<dbReference type="GO" id="GO:0006886">
    <property type="term" value="P:intracellular protein transport"/>
    <property type="evidence" value="ECO:0007669"/>
    <property type="project" value="UniProtKB-UniRule"/>
</dbReference>
<dbReference type="SUPFAM" id="SSF48371">
    <property type="entry name" value="ARM repeat"/>
    <property type="match status" value="1"/>
</dbReference>
<dbReference type="WBParaSite" id="ASIM_0000946701-mRNA-1">
    <property type="protein sequence ID" value="ASIM_0000946701-mRNA-1"/>
    <property type="gene ID" value="ASIM_0000946701"/>
</dbReference>
<keyword evidence="3" id="KW-1185">Reference proteome</keyword>
<dbReference type="GO" id="GO:0006898">
    <property type="term" value="P:receptor-mediated endocytosis"/>
    <property type="evidence" value="ECO:0007669"/>
    <property type="project" value="TreeGrafter"/>
</dbReference>
<evidence type="ECO:0000313" key="3">
    <source>
        <dbReference type="Proteomes" id="UP000267096"/>
    </source>
</evidence>
<dbReference type="GO" id="GO:0071439">
    <property type="term" value="C:clathrin complex"/>
    <property type="evidence" value="ECO:0007669"/>
    <property type="project" value="TreeGrafter"/>
</dbReference>
<dbReference type="PANTHER" id="PTHR10292">
    <property type="entry name" value="CLATHRIN HEAVY CHAIN RELATED"/>
    <property type="match status" value="1"/>
</dbReference>
<dbReference type="OrthoDB" id="2113814at2759"/>
<reference evidence="4" key="1">
    <citation type="submission" date="2017-02" db="UniProtKB">
        <authorList>
            <consortium name="WormBaseParasite"/>
        </authorList>
    </citation>
    <scope>IDENTIFICATION</scope>
</reference>